<keyword evidence="2" id="KW-1185">Reference proteome</keyword>
<dbReference type="AlphaFoldDB" id="A0A1H9BZQ0"/>
<organism evidence="1 2">
    <name type="scientific">Solimonas aquatica</name>
    <dbReference type="NCBI Taxonomy" id="489703"/>
    <lineage>
        <taxon>Bacteria</taxon>
        <taxon>Pseudomonadati</taxon>
        <taxon>Pseudomonadota</taxon>
        <taxon>Gammaproteobacteria</taxon>
        <taxon>Nevskiales</taxon>
        <taxon>Nevskiaceae</taxon>
        <taxon>Solimonas</taxon>
    </lineage>
</organism>
<evidence type="ECO:0000313" key="1">
    <source>
        <dbReference type="EMBL" id="SEP94221.1"/>
    </source>
</evidence>
<dbReference type="STRING" id="489703.SAMN04488038_102289"/>
<reference evidence="1 2" key="1">
    <citation type="submission" date="2016-10" db="EMBL/GenBank/DDBJ databases">
        <authorList>
            <person name="de Groot N.N."/>
        </authorList>
    </citation>
    <scope>NUCLEOTIDE SEQUENCE [LARGE SCALE GENOMIC DNA]</scope>
    <source>
        <strain evidence="1 2">DSM 25927</strain>
    </source>
</reference>
<dbReference type="Proteomes" id="UP000199233">
    <property type="component" value="Unassembled WGS sequence"/>
</dbReference>
<sequence>MNFSQLEKTFESTLISGPPRRAGARLFQARPHHLWCPRCCRVFPNGVYRLVAERHCCPYRGCDAEEHEARAWSEVRRDHPYYAEYPQLWVRFPASLAQSAA</sequence>
<name>A0A1H9BZQ0_9GAMM</name>
<proteinExistence type="predicted"/>
<dbReference type="OrthoDB" id="9910754at2"/>
<accession>A0A1H9BZQ0</accession>
<evidence type="ECO:0000313" key="2">
    <source>
        <dbReference type="Proteomes" id="UP000199233"/>
    </source>
</evidence>
<gene>
    <name evidence="1" type="ORF">SAMN04488038_102289</name>
</gene>
<protein>
    <submittedName>
        <fullName evidence="1">Uncharacterized protein</fullName>
    </submittedName>
</protein>
<dbReference type="RefSeq" id="WP_093282387.1">
    <property type="nucleotide sequence ID" value="NZ_FOFS01000002.1"/>
</dbReference>
<dbReference type="EMBL" id="FOFS01000002">
    <property type="protein sequence ID" value="SEP94221.1"/>
    <property type="molecule type" value="Genomic_DNA"/>
</dbReference>